<dbReference type="AlphaFoldDB" id="A0A1Y1ZQB4"/>
<dbReference type="Proteomes" id="UP000193144">
    <property type="component" value="Unassembled WGS sequence"/>
</dbReference>
<feature type="region of interest" description="Disordered" evidence="1">
    <location>
        <begin position="73"/>
        <end position="110"/>
    </location>
</feature>
<evidence type="ECO:0000313" key="4">
    <source>
        <dbReference type="Proteomes" id="UP000193144"/>
    </source>
</evidence>
<evidence type="ECO:0000313" key="3">
    <source>
        <dbReference type="EMBL" id="ORY12440.1"/>
    </source>
</evidence>
<gene>
    <name evidence="3" type="ORF">BCR34DRAFT_600655</name>
</gene>
<evidence type="ECO:0000256" key="1">
    <source>
        <dbReference type="SAM" id="MobiDB-lite"/>
    </source>
</evidence>
<dbReference type="EMBL" id="MCFA01000051">
    <property type="protein sequence ID" value="ORY12440.1"/>
    <property type="molecule type" value="Genomic_DNA"/>
</dbReference>
<reference evidence="3 4" key="1">
    <citation type="submission" date="2016-07" db="EMBL/GenBank/DDBJ databases">
        <title>Pervasive Adenine N6-methylation of Active Genes in Fungi.</title>
        <authorList>
            <consortium name="DOE Joint Genome Institute"/>
            <person name="Mondo S.J."/>
            <person name="Dannebaum R.O."/>
            <person name="Kuo R.C."/>
            <person name="Labutti K."/>
            <person name="Haridas S."/>
            <person name="Kuo A."/>
            <person name="Salamov A."/>
            <person name="Ahrendt S.R."/>
            <person name="Lipzen A."/>
            <person name="Sullivan W."/>
            <person name="Andreopoulos W.B."/>
            <person name="Clum A."/>
            <person name="Lindquist E."/>
            <person name="Daum C."/>
            <person name="Ramamoorthy G.K."/>
            <person name="Gryganskyi A."/>
            <person name="Culley D."/>
            <person name="Magnuson J.K."/>
            <person name="James T.Y."/>
            <person name="O'Malley M.A."/>
            <person name="Stajich J.E."/>
            <person name="Spatafora J.W."/>
            <person name="Visel A."/>
            <person name="Grigoriev I.V."/>
        </authorList>
    </citation>
    <scope>NUCLEOTIDE SEQUENCE [LARGE SCALE GENOMIC DNA]</scope>
    <source>
        <strain evidence="3 4">CBS 115471</strain>
    </source>
</reference>
<feature type="transmembrane region" description="Helical" evidence="2">
    <location>
        <begin position="12"/>
        <end position="37"/>
    </location>
</feature>
<comment type="caution">
    <text evidence="3">The sequence shown here is derived from an EMBL/GenBank/DDBJ whole genome shotgun (WGS) entry which is preliminary data.</text>
</comment>
<name>A0A1Y1ZQB4_9PLEO</name>
<keyword evidence="2" id="KW-0812">Transmembrane</keyword>
<accession>A0A1Y1ZQB4</accession>
<dbReference type="OrthoDB" id="3799403at2759"/>
<sequence length="177" mass="20593">MATLSDLLEWSAFSWLFFRSIGVCVFAFVSINANVFLRASIQIQVHPATKGAPLSNQNCSAHRDVRRRNDHYIAPSNRQQALPRTPLNTPPPQHRRPFDDEEYSVSPKQQQKASYTSIMSMYEEIMASDAQTIQVQQEHIQSQLEIIRSQRDMIQRLQELVEERDAWIDEYLEKSRT</sequence>
<proteinExistence type="predicted"/>
<protein>
    <submittedName>
        <fullName evidence="3">Uncharacterized protein</fullName>
    </submittedName>
</protein>
<evidence type="ECO:0000256" key="2">
    <source>
        <dbReference type="SAM" id="Phobius"/>
    </source>
</evidence>
<keyword evidence="2" id="KW-1133">Transmembrane helix</keyword>
<keyword evidence="2" id="KW-0472">Membrane</keyword>
<organism evidence="3 4">
    <name type="scientific">Clohesyomyces aquaticus</name>
    <dbReference type="NCBI Taxonomy" id="1231657"/>
    <lineage>
        <taxon>Eukaryota</taxon>
        <taxon>Fungi</taxon>
        <taxon>Dikarya</taxon>
        <taxon>Ascomycota</taxon>
        <taxon>Pezizomycotina</taxon>
        <taxon>Dothideomycetes</taxon>
        <taxon>Pleosporomycetidae</taxon>
        <taxon>Pleosporales</taxon>
        <taxon>Lindgomycetaceae</taxon>
        <taxon>Clohesyomyces</taxon>
    </lineage>
</organism>
<keyword evidence="4" id="KW-1185">Reference proteome</keyword>